<keyword evidence="3" id="KW-0067">ATP-binding</keyword>
<dbReference type="InterPro" id="IPR031852">
    <property type="entry name" value="Vik1/Cik1_MT-bd"/>
</dbReference>
<dbReference type="OrthoDB" id="3176171at2759"/>
<dbReference type="AlphaFoldDB" id="A0A3S5BR27"/>
<dbReference type="EMBL" id="CAAALY010021022">
    <property type="protein sequence ID" value="VEL14397.1"/>
    <property type="molecule type" value="Genomic_DNA"/>
</dbReference>
<keyword evidence="8" id="KW-1185">Reference proteome</keyword>
<dbReference type="GO" id="GO:0003777">
    <property type="term" value="F:microtubule motor activity"/>
    <property type="evidence" value="ECO:0007669"/>
    <property type="project" value="InterPro"/>
</dbReference>
<evidence type="ECO:0000256" key="5">
    <source>
        <dbReference type="PROSITE-ProRule" id="PRU00283"/>
    </source>
</evidence>
<evidence type="ECO:0000256" key="4">
    <source>
        <dbReference type="ARBA" id="ARBA00023212"/>
    </source>
</evidence>
<dbReference type="InterPro" id="IPR027640">
    <property type="entry name" value="Kinesin-like_fam"/>
</dbReference>
<evidence type="ECO:0000256" key="2">
    <source>
        <dbReference type="ARBA" id="ARBA00022741"/>
    </source>
</evidence>
<comment type="similarity">
    <text evidence="5">Belongs to the TRAFAC class myosin-kinesin ATPase superfamily. Kinesin family.</text>
</comment>
<organism evidence="7 8">
    <name type="scientific">Protopolystoma xenopodis</name>
    <dbReference type="NCBI Taxonomy" id="117903"/>
    <lineage>
        <taxon>Eukaryota</taxon>
        <taxon>Metazoa</taxon>
        <taxon>Spiralia</taxon>
        <taxon>Lophotrochozoa</taxon>
        <taxon>Platyhelminthes</taxon>
        <taxon>Monogenea</taxon>
        <taxon>Polyopisthocotylea</taxon>
        <taxon>Polystomatidea</taxon>
        <taxon>Polystomatidae</taxon>
        <taxon>Protopolystoma</taxon>
    </lineage>
</organism>
<keyword evidence="4" id="KW-0206">Cytoskeleton</keyword>
<keyword evidence="4" id="KW-0963">Cytoplasm</keyword>
<gene>
    <name evidence="7" type="ORF">PXEA_LOCUS7837</name>
</gene>
<dbReference type="GO" id="GO:0007018">
    <property type="term" value="P:microtubule-based movement"/>
    <property type="evidence" value="ECO:0007669"/>
    <property type="project" value="InterPro"/>
</dbReference>
<evidence type="ECO:0000313" key="7">
    <source>
        <dbReference type="EMBL" id="VEL14397.1"/>
    </source>
</evidence>
<evidence type="ECO:0000259" key="6">
    <source>
        <dbReference type="PROSITE" id="PS50067"/>
    </source>
</evidence>
<evidence type="ECO:0000256" key="1">
    <source>
        <dbReference type="ARBA" id="ARBA00004245"/>
    </source>
</evidence>
<dbReference type="InterPro" id="IPR036961">
    <property type="entry name" value="Kinesin_motor_dom_sf"/>
</dbReference>
<dbReference type="GO" id="GO:0005524">
    <property type="term" value="F:ATP binding"/>
    <property type="evidence" value="ECO:0007669"/>
    <property type="project" value="UniProtKB-KW"/>
</dbReference>
<dbReference type="InterPro" id="IPR027417">
    <property type="entry name" value="P-loop_NTPase"/>
</dbReference>
<dbReference type="SUPFAM" id="SSF52540">
    <property type="entry name" value="P-loop containing nucleoside triphosphate hydrolases"/>
    <property type="match status" value="1"/>
</dbReference>
<evidence type="ECO:0000313" key="8">
    <source>
        <dbReference type="Proteomes" id="UP000784294"/>
    </source>
</evidence>
<dbReference type="Pfam" id="PF16796">
    <property type="entry name" value="Microtub_bd"/>
    <property type="match status" value="1"/>
</dbReference>
<dbReference type="Gene3D" id="3.40.850.10">
    <property type="entry name" value="Kinesin motor domain"/>
    <property type="match status" value="1"/>
</dbReference>
<evidence type="ECO:0000256" key="3">
    <source>
        <dbReference type="ARBA" id="ARBA00022840"/>
    </source>
</evidence>
<dbReference type="InterPro" id="IPR001752">
    <property type="entry name" value="Kinesin_motor_dom"/>
</dbReference>
<sequence>MDLLPTLTQAQVGLQKRLSDTKALYRQEVQTRRILYNTLIELRGNIRVFCRIRPSALVNNWLAISEDHELIASLPNSSTKRRYQFDEVFTSTSTQEDVSYTYCL</sequence>
<keyword evidence="2" id="KW-0547">Nucleotide-binding</keyword>
<feature type="domain" description="Kinesin motor" evidence="6">
    <location>
        <begin position="45"/>
        <end position="104"/>
    </location>
</feature>
<dbReference type="PANTHER" id="PTHR47972:SF28">
    <property type="entry name" value="KINESIN-LIKE PROTEIN KLP-3"/>
    <property type="match status" value="1"/>
</dbReference>
<proteinExistence type="inferred from homology"/>
<dbReference type="PANTHER" id="PTHR47972">
    <property type="entry name" value="KINESIN-LIKE PROTEIN KLP-3"/>
    <property type="match status" value="1"/>
</dbReference>
<dbReference type="PROSITE" id="PS50067">
    <property type="entry name" value="KINESIN_MOTOR_2"/>
    <property type="match status" value="1"/>
</dbReference>
<comment type="caution">
    <text evidence="7">The sequence shown here is derived from an EMBL/GenBank/DDBJ whole genome shotgun (WGS) entry which is preliminary data.</text>
</comment>
<accession>A0A3S5BR27</accession>
<protein>
    <recommendedName>
        <fullName evidence="6">Kinesin motor domain-containing protein</fullName>
    </recommendedName>
</protein>
<dbReference type="GO" id="GO:0015630">
    <property type="term" value="C:microtubule cytoskeleton"/>
    <property type="evidence" value="ECO:0007669"/>
    <property type="project" value="TreeGrafter"/>
</dbReference>
<dbReference type="Proteomes" id="UP000784294">
    <property type="component" value="Unassembled WGS sequence"/>
</dbReference>
<dbReference type="GO" id="GO:0008017">
    <property type="term" value="F:microtubule binding"/>
    <property type="evidence" value="ECO:0007669"/>
    <property type="project" value="InterPro"/>
</dbReference>
<name>A0A3S5BR27_9PLAT</name>
<reference evidence="7" key="1">
    <citation type="submission" date="2018-11" db="EMBL/GenBank/DDBJ databases">
        <authorList>
            <consortium name="Pathogen Informatics"/>
        </authorList>
    </citation>
    <scope>NUCLEOTIDE SEQUENCE</scope>
</reference>
<comment type="subcellular location">
    <subcellularLocation>
        <location evidence="1">Cytoplasm</location>
        <location evidence="1">Cytoskeleton</location>
    </subcellularLocation>
</comment>
<comment type="caution">
    <text evidence="5">Lacks conserved residue(s) required for the propagation of feature annotation.</text>
</comment>